<proteinExistence type="predicted"/>
<dbReference type="Proteomes" id="UP000614469">
    <property type="component" value="Unassembled WGS sequence"/>
</dbReference>
<organism evidence="2 3">
    <name type="scientific">Candidatus Desulfolinea nitratireducens</name>
    <dbReference type="NCBI Taxonomy" id="2841698"/>
    <lineage>
        <taxon>Bacteria</taxon>
        <taxon>Bacillati</taxon>
        <taxon>Chloroflexota</taxon>
        <taxon>Anaerolineae</taxon>
        <taxon>Anaerolineales</taxon>
        <taxon>Anaerolineales incertae sedis</taxon>
        <taxon>Candidatus Desulfolinea</taxon>
    </lineage>
</organism>
<dbReference type="AlphaFoldDB" id="A0A8J6NSC9"/>
<comment type="caution">
    <text evidence="2">The sequence shown here is derived from an EMBL/GenBank/DDBJ whole genome shotgun (WGS) entry which is preliminary data.</text>
</comment>
<gene>
    <name evidence="2" type="ORF">H8E29_16730</name>
</gene>
<feature type="chain" id="PRO_5035236635" evidence="1">
    <location>
        <begin position="33"/>
        <end position="407"/>
    </location>
</feature>
<protein>
    <submittedName>
        <fullName evidence="2">Uncharacterized protein</fullName>
    </submittedName>
</protein>
<name>A0A8J6NSC9_9CHLR</name>
<evidence type="ECO:0000313" key="2">
    <source>
        <dbReference type="EMBL" id="MBC8336904.1"/>
    </source>
</evidence>
<evidence type="ECO:0000256" key="1">
    <source>
        <dbReference type="SAM" id="SignalP"/>
    </source>
</evidence>
<reference evidence="2 3" key="1">
    <citation type="submission" date="2020-08" db="EMBL/GenBank/DDBJ databases">
        <title>Bridging the membrane lipid divide: bacteria of the FCB group superphylum have the potential to synthesize archaeal ether lipids.</title>
        <authorList>
            <person name="Villanueva L."/>
            <person name="Von Meijenfeldt F.A.B."/>
            <person name="Westbye A.B."/>
            <person name="Yadav S."/>
            <person name="Hopmans E.C."/>
            <person name="Dutilh B.E."/>
            <person name="Sinninghe Damste J.S."/>
        </authorList>
    </citation>
    <scope>NUCLEOTIDE SEQUENCE [LARGE SCALE GENOMIC DNA]</scope>
    <source>
        <strain evidence="2">NIOZ-UU36</strain>
    </source>
</reference>
<evidence type="ECO:0000313" key="3">
    <source>
        <dbReference type="Proteomes" id="UP000614469"/>
    </source>
</evidence>
<keyword evidence="1" id="KW-0732">Signal</keyword>
<dbReference type="EMBL" id="JACNJN010000209">
    <property type="protein sequence ID" value="MBC8336904.1"/>
    <property type="molecule type" value="Genomic_DNA"/>
</dbReference>
<accession>A0A8J6NSC9</accession>
<sequence length="407" mass="43314">MNKAMKGKKHFLFTLSILLFLLLSLNALQAQAAPRLATALIEGRTYDQAHNWGKIDWSGSVWYTNIYHRSLTVKSSDEGGQNCSSGCTEPVTHISSGSSISGSFLRDVTYFEAMGAYEWVGGGVGTITVSACGASASWNLQKPNNNTPGFNSFPISVPAGCRTWSVRASGGHVHIRSVDALYVTPTATPSPTMTATPTSTLTPTNTATFTATPTSTFTPTNTATFTPTATFTYTPTNTATFTQTPTYTPTFTLTPTNTATFTPTSTYTFTPTNTATFTPTFTQIPTNTLIFTPTSTLPARNFPSPTLEATYTPSPTLTVTPSATGTTVPIASKTPQPEPTFTATPVATSIPPIVSEEEKSSTPNRWPIAGVIGLLLIFATNSVIDPRPKALSRLEGLMSALSKKKEL</sequence>
<feature type="signal peptide" evidence="1">
    <location>
        <begin position="1"/>
        <end position="32"/>
    </location>
</feature>